<accession>A0A6J5N307</accession>
<dbReference type="EMBL" id="LR796585">
    <property type="protein sequence ID" value="CAB4153098.1"/>
    <property type="molecule type" value="Genomic_DNA"/>
</dbReference>
<gene>
    <name evidence="1" type="ORF">UFOVP606_43</name>
</gene>
<organism evidence="1">
    <name type="scientific">uncultured Caudovirales phage</name>
    <dbReference type="NCBI Taxonomy" id="2100421"/>
    <lineage>
        <taxon>Viruses</taxon>
        <taxon>Duplodnaviria</taxon>
        <taxon>Heunggongvirae</taxon>
        <taxon>Uroviricota</taxon>
        <taxon>Caudoviricetes</taxon>
        <taxon>Peduoviridae</taxon>
        <taxon>Maltschvirus</taxon>
        <taxon>Maltschvirus maltsch</taxon>
    </lineage>
</organism>
<proteinExistence type="predicted"/>
<evidence type="ECO:0000313" key="1">
    <source>
        <dbReference type="EMBL" id="CAB4153098.1"/>
    </source>
</evidence>
<protein>
    <submittedName>
        <fullName evidence="1">Uncharacterized protein</fullName>
    </submittedName>
</protein>
<sequence>MEKVAINYDECIKNLVQLAEMYHEYGKLIRLPQTVNRLDKEGVYKIYFADDYKTCCVYFSSIEIRLYSENIAMPYKLSVSELDKIHEQASLYYTDILIPETSIKRIESIALRKIELEKLELKLQNLREELINE</sequence>
<reference evidence="1" key="1">
    <citation type="submission" date="2020-04" db="EMBL/GenBank/DDBJ databases">
        <authorList>
            <person name="Chiriac C."/>
            <person name="Salcher M."/>
            <person name="Ghai R."/>
            <person name="Kavagutti S V."/>
        </authorList>
    </citation>
    <scope>NUCLEOTIDE SEQUENCE</scope>
</reference>
<name>A0A6J5N307_9CAUD</name>